<keyword evidence="2" id="KW-1185">Reference proteome</keyword>
<gene>
    <name evidence="1" type="ORF">SAMN04488109_6020</name>
</gene>
<proteinExistence type="predicted"/>
<accession>A0A1M5WTW4</accession>
<protein>
    <submittedName>
        <fullName evidence="1">Uncharacterized protein</fullName>
    </submittedName>
</protein>
<sequence length="146" mass="16535">MTANRIPTAHPMDLLLVIFAAGLGYTAYSIVEKRVLNGVAIGRKVLLTYADQNNEMKSELQWTGIVQRKLRIGNKSDNFVINLNEPIIHHNSVFSEVVVRERRLGNYIGSNKPTAVQLLLPKQGMRKDKYKWDAFDHVGGLTLYLQ</sequence>
<organism evidence="1 2">
    <name type="scientific">Chryseolinea serpens</name>
    <dbReference type="NCBI Taxonomy" id="947013"/>
    <lineage>
        <taxon>Bacteria</taxon>
        <taxon>Pseudomonadati</taxon>
        <taxon>Bacteroidota</taxon>
        <taxon>Cytophagia</taxon>
        <taxon>Cytophagales</taxon>
        <taxon>Fulvivirgaceae</taxon>
        <taxon>Chryseolinea</taxon>
    </lineage>
</organism>
<dbReference type="EMBL" id="FQWQ01000005">
    <property type="protein sequence ID" value="SHH91017.1"/>
    <property type="molecule type" value="Genomic_DNA"/>
</dbReference>
<evidence type="ECO:0000313" key="2">
    <source>
        <dbReference type="Proteomes" id="UP000184212"/>
    </source>
</evidence>
<name>A0A1M5WTW4_9BACT</name>
<dbReference type="Proteomes" id="UP000184212">
    <property type="component" value="Unassembled WGS sequence"/>
</dbReference>
<evidence type="ECO:0000313" key="1">
    <source>
        <dbReference type="EMBL" id="SHH91017.1"/>
    </source>
</evidence>
<reference evidence="1 2" key="1">
    <citation type="submission" date="2016-11" db="EMBL/GenBank/DDBJ databases">
        <authorList>
            <person name="Jaros S."/>
            <person name="Januszkiewicz K."/>
            <person name="Wedrychowicz H."/>
        </authorList>
    </citation>
    <scope>NUCLEOTIDE SEQUENCE [LARGE SCALE GENOMIC DNA]</scope>
    <source>
        <strain evidence="1 2">DSM 24574</strain>
    </source>
</reference>
<dbReference type="AlphaFoldDB" id="A0A1M5WTW4"/>